<keyword evidence="13" id="KW-1185">Reference proteome</keyword>
<dbReference type="SMART" id="SM00862">
    <property type="entry name" value="Trans_reg_C"/>
    <property type="match status" value="1"/>
</dbReference>
<dbReference type="Pfam" id="PF00072">
    <property type="entry name" value="Response_reg"/>
    <property type="match status" value="1"/>
</dbReference>
<dbReference type="CDD" id="cd17574">
    <property type="entry name" value="REC_OmpR"/>
    <property type="match status" value="1"/>
</dbReference>
<dbReference type="SUPFAM" id="SSF52172">
    <property type="entry name" value="CheY-like"/>
    <property type="match status" value="1"/>
</dbReference>
<accession>A0ABT9WXU0</accession>
<dbReference type="GO" id="GO:0003677">
    <property type="term" value="F:DNA binding"/>
    <property type="evidence" value="ECO:0007669"/>
    <property type="project" value="UniProtKB-KW"/>
</dbReference>
<dbReference type="Gene3D" id="3.40.50.2300">
    <property type="match status" value="1"/>
</dbReference>
<evidence type="ECO:0000256" key="7">
    <source>
        <dbReference type="ARBA" id="ARBA00023163"/>
    </source>
</evidence>
<keyword evidence="7" id="KW-0804">Transcription</keyword>
<evidence type="ECO:0000259" key="10">
    <source>
        <dbReference type="PROSITE" id="PS50110"/>
    </source>
</evidence>
<keyword evidence="4" id="KW-0902">Two-component regulatory system</keyword>
<name>A0ABT9WXU0_9BACI</name>
<organism evidence="12 13">
    <name type="scientific">Bacillus chungangensis</name>
    <dbReference type="NCBI Taxonomy" id="587633"/>
    <lineage>
        <taxon>Bacteria</taxon>
        <taxon>Bacillati</taxon>
        <taxon>Bacillota</taxon>
        <taxon>Bacilli</taxon>
        <taxon>Bacillales</taxon>
        <taxon>Bacillaceae</taxon>
        <taxon>Bacillus</taxon>
    </lineage>
</organism>
<dbReference type="Proteomes" id="UP001223586">
    <property type="component" value="Unassembled WGS sequence"/>
</dbReference>
<dbReference type="InterPro" id="IPR016032">
    <property type="entry name" value="Sig_transdc_resp-reg_C-effctor"/>
</dbReference>
<dbReference type="EMBL" id="JAUSTT010000032">
    <property type="protein sequence ID" value="MDQ0178047.1"/>
    <property type="molecule type" value="Genomic_DNA"/>
</dbReference>
<keyword evidence="3 8" id="KW-0597">Phosphoprotein</keyword>
<sequence length="238" mass="27609">MQDIQVLIADDEKEIRDLLQKYLQREMYKVDVAANGEEVLRLFDQKKYNLIILDLMMPKIDGIEVCRTLRNKTNIPILMLTAKDEEVDKVLGLSIGADDYITKPFSINEVIARVKAHMRRFLILGSNGSSVHEETMIKFKNLTIDVKKYTIMKAGEEVSLTAKEFELLKFFASHPEQVFTKTQIFRQVWGSEFVEDDNTVMVHIRKLRKKIEDDPSDPKFIQTVWGIGYKFVGEKDES</sequence>
<dbReference type="SUPFAM" id="SSF46894">
    <property type="entry name" value="C-terminal effector domain of the bipartite response regulators"/>
    <property type="match status" value="1"/>
</dbReference>
<feature type="modified residue" description="4-aspartylphosphate" evidence="8">
    <location>
        <position position="54"/>
    </location>
</feature>
<evidence type="ECO:0000256" key="3">
    <source>
        <dbReference type="ARBA" id="ARBA00022553"/>
    </source>
</evidence>
<evidence type="ECO:0000256" key="8">
    <source>
        <dbReference type="PROSITE-ProRule" id="PRU00169"/>
    </source>
</evidence>
<dbReference type="Gene3D" id="6.10.250.690">
    <property type="match status" value="1"/>
</dbReference>
<dbReference type="InterPro" id="IPR001867">
    <property type="entry name" value="OmpR/PhoB-type_DNA-bd"/>
</dbReference>
<evidence type="ECO:0000259" key="11">
    <source>
        <dbReference type="PROSITE" id="PS51755"/>
    </source>
</evidence>
<reference evidence="12 13" key="1">
    <citation type="submission" date="2023-07" db="EMBL/GenBank/DDBJ databases">
        <title>Genomic Encyclopedia of Type Strains, Phase IV (KMG-IV): sequencing the most valuable type-strain genomes for metagenomic binning, comparative biology and taxonomic classification.</title>
        <authorList>
            <person name="Goeker M."/>
        </authorList>
    </citation>
    <scope>NUCLEOTIDE SEQUENCE [LARGE SCALE GENOMIC DNA]</scope>
    <source>
        <strain evidence="12 13">DSM 23837</strain>
    </source>
</reference>
<keyword evidence="5" id="KW-0805">Transcription regulation</keyword>
<keyword evidence="6 9" id="KW-0238">DNA-binding</keyword>
<dbReference type="InterPro" id="IPR036388">
    <property type="entry name" value="WH-like_DNA-bd_sf"/>
</dbReference>
<gene>
    <name evidence="12" type="ORF">J2S08_003941</name>
</gene>
<dbReference type="InterPro" id="IPR001789">
    <property type="entry name" value="Sig_transdc_resp-reg_receiver"/>
</dbReference>
<feature type="domain" description="OmpR/PhoB-type" evidence="11">
    <location>
        <begin position="134"/>
        <end position="233"/>
    </location>
</feature>
<comment type="subcellular location">
    <subcellularLocation>
        <location evidence="1">Cytoplasm</location>
    </subcellularLocation>
</comment>
<evidence type="ECO:0000256" key="6">
    <source>
        <dbReference type="ARBA" id="ARBA00023125"/>
    </source>
</evidence>
<evidence type="ECO:0000256" key="9">
    <source>
        <dbReference type="PROSITE-ProRule" id="PRU01091"/>
    </source>
</evidence>
<dbReference type="InterPro" id="IPR039420">
    <property type="entry name" value="WalR-like"/>
</dbReference>
<dbReference type="SMART" id="SM00448">
    <property type="entry name" value="REC"/>
    <property type="match status" value="1"/>
</dbReference>
<dbReference type="PANTHER" id="PTHR48111:SF26">
    <property type="entry name" value="STAGE 0 SPORULATION PROTEIN A HOMOLOG"/>
    <property type="match status" value="1"/>
</dbReference>
<evidence type="ECO:0000256" key="1">
    <source>
        <dbReference type="ARBA" id="ARBA00004496"/>
    </source>
</evidence>
<dbReference type="CDD" id="cd00383">
    <property type="entry name" value="trans_reg_C"/>
    <property type="match status" value="1"/>
</dbReference>
<dbReference type="PANTHER" id="PTHR48111">
    <property type="entry name" value="REGULATOR OF RPOS"/>
    <property type="match status" value="1"/>
</dbReference>
<feature type="domain" description="Response regulatory" evidence="10">
    <location>
        <begin position="5"/>
        <end position="118"/>
    </location>
</feature>
<comment type="caution">
    <text evidence="12">The sequence shown here is derived from an EMBL/GenBank/DDBJ whole genome shotgun (WGS) entry which is preliminary data.</text>
</comment>
<evidence type="ECO:0000313" key="13">
    <source>
        <dbReference type="Proteomes" id="UP001223586"/>
    </source>
</evidence>
<evidence type="ECO:0000313" key="12">
    <source>
        <dbReference type="EMBL" id="MDQ0178047.1"/>
    </source>
</evidence>
<dbReference type="InterPro" id="IPR011006">
    <property type="entry name" value="CheY-like_superfamily"/>
</dbReference>
<dbReference type="PROSITE" id="PS51755">
    <property type="entry name" value="OMPR_PHOB"/>
    <property type="match status" value="1"/>
</dbReference>
<feature type="DNA-binding region" description="OmpR/PhoB-type" evidence="9">
    <location>
        <begin position="134"/>
        <end position="233"/>
    </location>
</feature>
<evidence type="ECO:0000256" key="4">
    <source>
        <dbReference type="ARBA" id="ARBA00023012"/>
    </source>
</evidence>
<proteinExistence type="predicted"/>
<dbReference type="Pfam" id="PF00486">
    <property type="entry name" value="Trans_reg_C"/>
    <property type="match status" value="1"/>
</dbReference>
<keyword evidence="2" id="KW-0963">Cytoplasm</keyword>
<evidence type="ECO:0000256" key="2">
    <source>
        <dbReference type="ARBA" id="ARBA00022490"/>
    </source>
</evidence>
<dbReference type="Gene3D" id="1.10.10.10">
    <property type="entry name" value="Winged helix-like DNA-binding domain superfamily/Winged helix DNA-binding domain"/>
    <property type="match status" value="1"/>
</dbReference>
<dbReference type="PROSITE" id="PS50110">
    <property type="entry name" value="RESPONSE_REGULATORY"/>
    <property type="match status" value="1"/>
</dbReference>
<protein>
    <submittedName>
        <fullName evidence="12">DNA-binding response OmpR family regulator</fullName>
    </submittedName>
</protein>
<dbReference type="RefSeq" id="WP_307232560.1">
    <property type="nucleotide sequence ID" value="NZ_JAUSTT010000032.1"/>
</dbReference>
<evidence type="ECO:0000256" key="5">
    <source>
        <dbReference type="ARBA" id="ARBA00023015"/>
    </source>
</evidence>